<gene>
    <name evidence="1" type="ORF">C1880_00905</name>
</gene>
<dbReference type="Proteomes" id="UP000253792">
    <property type="component" value="Unassembled WGS sequence"/>
</dbReference>
<keyword evidence="2" id="KW-1185">Reference proteome</keyword>
<dbReference type="OrthoDB" id="3199396at2"/>
<organism evidence="1 2">
    <name type="scientific">Senegalimassilia anaerobia</name>
    <dbReference type="NCBI Taxonomy" id="1473216"/>
    <lineage>
        <taxon>Bacteria</taxon>
        <taxon>Bacillati</taxon>
        <taxon>Actinomycetota</taxon>
        <taxon>Coriobacteriia</taxon>
        <taxon>Coriobacteriales</taxon>
        <taxon>Coriobacteriaceae</taxon>
        <taxon>Senegalimassilia</taxon>
    </lineage>
</organism>
<accession>A0A369LFJ5</accession>
<dbReference type="RefSeq" id="WP_015760197.1">
    <property type="nucleotide sequence ID" value="NZ_PPTP01000001.1"/>
</dbReference>
<proteinExistence type="predicted"/>
<protein>
    <submittedName>
        <fullName evidence="1">Uncharacterized protein</fullName>
    </submittedName>
</protein>
<evidence type="ECO:0000313" key="2">
    <source>
        <dbReference type="Proteomes" id="UP000253792"/>
    </source>
</evidence>
<evidence type="ECO:0000313" key="1">
    <source>
        <dbReference type="EMBL" id="RDB57417.1"/>
    </source>
</evidence>
<comment type="caution">
    <text evidence="1">The sequence shown here is derived from an EMBL/GenBank/DDBJ whole genome shotgun (WGS) entry which is preliminary data.</text>
</comment>
<name>A0A369LFJ5_9ACTN</name>
<dbReference type="AlphaFoldDB" id="A0A369LFJ5"/>
<reference evidence="1 2" key="1">
    <citation type="journal article" date="2018" name="Elife">
        <title>Discovery and characterization of a prevalent human gut bacterial enzyme sufficient for the inactivation of a family of plant toxins.</title>
        <authorList>
            <person name="Koppel N."/>
            <person name="Bisanz J.E."/>
            <person name="Pandelia M.E."/>
            <person name="Turnbaugh P.J."/>
            <person name="Balskus E.P."/>
        </authorList>
    </citation>
    <scope>NUCLEOTIDE SEQUENCE [LARGE SCALE GENOMIC DNA]</scope>
    <source>
        <strain evidence="2">anaerobia AP69FAA</strain>
    </source>
</reference>
<sequence length="143" mass="16043">MYTDDDEIGRAVAADLEECWQGEGWYRICFTDGMGSYPATWYGTEADLADDLRGAYGDAGEIHLPYAEISVIDQAVEKVWQGEGWYRVTGGDGEKWEPDFYVTRECLVAALRDAYDEASFSGAICVPRVEPAPDPNRRRTHAF</sequence>
<dbReference type="EMBL" id="PPTP01000001">
    <property type="protein sequence ID" value="RDB57417.1"/>
    <property type="molecule type" value="Genomic_DNA"/>
</dbReference>